<dbReference type="EMBL" id="JAABLP010000001">
    <property type="protein sequence ID" value="NBN63073.1"/>
    <property type="molecule type" value="Genomic_DNA"/>
</dbReference>
<dbReference type="InterPro" id="IPR011990">
    <property type="entry name" value="TPR-like_helical_dom_sf"/>
</dbReference>
<accession>A0ABW9ZG95</accession>
<keyword evidence="3" id="KW-1185">Reference proteome</keyword>
<dbReference type="SUPFAM" id="SSF48452">
    <property type="entry name" value="TPR-like"/>
    <property type="match status" value="1"/>
</dbReference>
<evidence type="ECO:0000313" key="2">
    <source>
        <dbReference type="EMBL" id="NBN63073.1"/>
    </source>
</evidence>
<gene>
    <name evidence="2" type="ORF">GWI71_05210</name>
</gene>
<proteinExistence type="predicted"/>
<dbReference type="Gene3D" id="1.25.40.10">
    <property type="entry name" value="Tetratricopeptide repeat domain"/>
    <property type="match status" value="1"/>
</dbReference>
<evidence type="ECO:0000313" key="3">
    <source>
        <dbReference type="Proteomes" id="UP000541347"/>
    </source>
</evidence>
<feature type="region of interest" description="Disordered" evidence="1">
    <location>
        <begin position="8"/>
        <end position="27"/>
    </location>
</feature>
<evidence type="ECO:0008006" key="4">
    <source>
        <dbReference type="Google" id="ProtNLM"/>
    </source>
</evidence>
<dbReference type="Proteomes" id="UP000541347">
    <property type="component" value="Unassembled WGS sequence"/>
</dbReference>
<protein>
    <recommendedName>
        <fullName evidence="4">Tetratricopeptide repeat protein</fullName>
    </recommendedName>
</protein>
<comment type="caution">
    <text evidence="2">The sequence shown here is derived from an EMBL/GenBank/DDBJ whole genome shotgun (WGS) entry which is preliminary data.</text>
</comment>
<name>A0ABW9ZG95_9HYPH</name>
<evidence type="ECO:0000256" key="1">
    <source>
        <dbReference type="SAM" id="MobiDB-lite"/>
    </source>
</evidence>
<sequence length="509" mass="54438">MGVIEYAVSEARPERGQDTGEGARPAGHPEARLVSRLEGPQVKRACGHAGVQARGRGRRRAALAALGLLLAAAGLATPTGPGALAQGAVLGSAEMKARQAALLQASLADPANLDAAFEYAMVSAQVGDYEAAISTLERMLVFAPGLPRVQLELGVLYLRLGAEDVAATYFESALAAPNVPPQVAERVETYLAAIARKEAPAKVSGMLTTGVRVQSNANASPEGRRIQLNGTTFLLDDTATGKSDVNGFLSGNVNFSYDLGLQGDSLEADLVFYGARYGRLDRLNTEMAELTAGPTLNLARFGIDDARLGLYGIVNGIRLDGANYGAGVGAGLRLGMRVREKDEINARLEVRRRWFNDTARYPTASDRAGYAVRAVATYHHRFTAAFTGRLSVMADYEDARVGWKTSLEGGVSAGLTYRFASPFGGEAGPWSIDLEAGYTRRGFSRPDPLVNRSRSQRDNEAWLRSVLTMPVGGRGTAVALTGELRRQQSTYDLNDYTNALGMVTLMQRF</sequence>
<organism evidence="2 3">
    <name type="scientific">Pannonibacter tanglangensis</name>
    <dbReference type="NCBI Taxonomy" id="2750084"/>
    <lineage>
        <taxon>Bacteria</taxon>
        <taxon>Pseudomonadati</taxon>
        <taxon>Pseudomonadota</taxon>
        <taxon>Alphaproteobacteria</taxon>
        <taxon>Hyphomicrobiales</taxon>
        <taxon>Stappiaceae</taxon>
        <taxon>Pannonibacter</taxon>
    </lineage>
</organism>
<reference evidence="2 3" key="1">
    <citation type="submission" date="2020-01" db="EMBL/GenBank/DDBJ databases">
        <authorList>
            <person name="Peng S.Y."/>
            <person name="Li J."/>
            <person name="Wang M."/>
            <person name="Wang L."/>
            <person name="Wang C.Q."/>
            <person name="Wang J.R."/>
        </authorList>
    </citation>
    <scope>NUCLEOTIDE SEQUENCE [LARGE SCALE GENOMIC DNA]</scope>
    <source>
        <strain evidence="2 3">XCT-34</strain>
    </source>
</reference>
<dbReference type="RefSeq" id="WP_161674544.1">
    <property type="nucleotide sequence ID" value="NZ_JAABLP010000001.1"/>
</dbReference>